<keyword evidence="1 2" id="KW-0597">Phosphoprotein</keyword>
<evidence type="ECO:0000256" key="2">
    <source>
        <dbReference type="PROSITE-ProRule" id="PRU00169"/>
    </source>
</evidence>
<protein>
    <submittedName>
        <fullName evidence="4">Response regulator</fullName>
    </submittedName>
</protein>
<evidence type="ECO:0000313" key="4">
    <source>
        <dbReference type="EMBL" id="MDY3563096.1"/>
    </source>
</evidence>
<organism evidence="4 5">
    <name type="scientific">Gemmata algarum</name>
    <dbReference type="NCBI Taxonomy" id="2975278"/>
    <lineage>
        <taxon>Bacteria</taxon>
        <taxon>Pseudomonadati</taxon>
        <taxon>Planctomycetota</taxon>
        <taxon>Planctomycetia</taxon>
        <taxon>Gemmatales</taxon>
        <taxon>Gemmataceae</taxon>
        <taxon>Gemmata</taxon>
    </lineage>
</organism>
<keyword evidence="5" id="KW-1185">Reference proteome</keyword>
<evidence type="ECO:0000313" key="5">
    <source>
        <dbReference type="Proteomes" id="UP001272242"/>
    </source>
</evidence>
<sequence>MSADAHERPVKPLRVLVVDDDADTLDSQLDLLGLCGFAVGTAADGEEALRTVLADRPDVVVTDLQMPRCSGSELARRVSAAGLSPRPFLVAATGCQGAMLREAEQAGFDLILMKPVEPAVLVGLLRRIERALH</sequence>
<dbReference type="Pfam" id="PF00072">
    <property type="entry name" value="Response_reg"/>
    <property type="match status" value="1"/>
</dbReference>
<evidence type="ECO:0000256" key="1">
    <source>
        <dbReference type="ARBA" id="ARBA00022553"/>
    </source>
</evidence>
<dbReference type="PANTHER" id="PTHR44591:SF3">
    <property type="entry name" value="RESPONSE REGULATORY DOMAIN-CONTAINING PROTEIN"/>
    <property type="match status" value="1"/>
</dbReference>
<gene>
    <name evidence="4" type="ORF">R5W23_004595</name>
</gene>
<dbReference type="SUPFAM" id="SSF52172">
    <property type="entry name" value="CheY-like"/>
    <property type="match status" value="1"/>
</dbReference>
<dbReference type="EMBL" id="JAXBLV010000231">
    <property type="protein sequence ID" value="MDY3563096.1"/>
    <property type="molecule type" value="Genomic_DNA"/>
</dbReference>
<dbReference type="SMART" id="SM00448">
    <property type="entry name" value="REC"/>
    <property type="match status" value="1"/>
</dbReference>
<dbReference type="PROSITE" id="PS50110">
    <property type="entry name" value="RESPONSE_REGULATORY"/>
    <property type="match status" value="1"/>
</dbReference>
<feature type="modified residue" description="4-aspartylphosphate" evidence="2">
    <location>
        <position position="63"/>
    </location>
</feature>
<dbReference type="Gene3D" id="3.40.50.2300">
    <property type="match status" value="1"/>
</dbReference>
<proteinExistence type="predicted"/>
<dbReference type="InterPro" id="IPR050595">
    <property type="entry name" value="Bact_response_regulator"/>
</dbReference>
<feature type="domain" description="Response regulatory" evidence="3">
    <location>
        <begin position="14"/>
        <end position="129"/>
    </location>
</feature>
<comment type="caution">
    <text evidence="4">The sequence shown here is derived from an EMBL/GenBank/DDBJ whole genome shotgun (WGS) entry which is preliminary data.</text>
</comment>
<evidence type="ECO:0000259" key="3">
    <source>
        <dbReference type="PROSITE" id="PS50110"/>
    </source>
</evidence>
<accession>A0ABU5FBA0</accession>
<dbReference type="InterPro" id="IPR011006">
    <property type="entry name" value="CheY-like_superfamily"/>
</dbReference>
<reference evidence="5" key="1">
    <citation type="journal article" date="2023" name="Mar. Drugs">
        <title>Gemmata algarum, a Novel Planctomycete Isolated from an Algal Mat, Displays Antimicrobial Activity.</title>
        <authorList>
            <person name="Kumar G."/>
            <person name="Kallscheuer N."/>
            <person name="Kashif M."/>
            <person name="Ahamad S."/>
            <person name="Jagadeeshwari U."/>
            <person name="Pannikurungottu S."/>
            <person name="Haufschild T."/>
            <person name="Kabuu M."/>
            <person name="Sasikala C."/>
            <person name="Jogler C."/>
            <person name="Ramana C."/>
        </authorList>
    </citation>
    <scope>NUCLEOTIDE SEQUENCE [LARGE SCALE GENOMIC DNA]</scope>
    <source>
        <strain evidence="5">JC673</strain>
    </source>
</reference>
<dbReference type="Proteomes" id="UP001272242">
    <property type="component" value="Unassembled WGS sequence"/>
</dbReference>
<dbReference type="PANTHER" id="PTHR44591">
    <property type="entry name" value="STRESS RESPONSE REGULATOR PROTEIN 1"/>
    <property type="match status" value="1"/>
</dbReference>
<name>A0ABU5FBA0_9BACT</name>
<dbReference type="InterPro" id="IPR001789">
    <property type="entry name" value="Sig_transdc_resp-reg_receiver"/>
</dbReference>
<dbReference type="RefSeq" id="WP_261188493.1">
    <property type="nucleotide sequence ID" value="NZ_JAXBLV010000231.1"/>
</dbReference>